<evidence type="ECO:0000313" key="3">
    <source>
        <dbReference type="Proteomes" id="UP001500034"/>
    </source>
</evidence>
<comment type="caution">
    <text evidence="2">The sequence shown here is derived from an EMBL/GenBank/DDBJ whole genome shotgun (WGS) entry which is preliminary data.</text>
</comment>
<dbReference type="Proteomes" id="UP001500034">
    <property type="component" value="Unassembled WGS sequence"/>
</dbReference>
<evidence type="ECO:0000256" key="1">
    <source>
        <dbReference type="SAM" id="MobiDB-lite"/>
    </source>
</evidence>
<name>A0ABP7QGK2_9ACTN</name>
<keyword evidence="3" id="KW-1185">Reference proteome</keyword>
<evidence type="ECO:0000313" key="2">
    <source>
        <dbReference type="EMBL" id="GAA3982153.1"/>
    </source>
</evidence>
<dbReference type="EMBL" id="BAABCQ010000059">
    <property type="protein sequence ID" value="GAA3982153.1"/>
    <property type="molecule type" value="Genomic_DNA"/>
</dbReference>
<feature type="region of interest" description="Disordered" evidence="1">
    <location>
        <begin position="1"/>
        <end position="71"/>
    </location>
</feature>
<sequence>MWPRTGIVARGDGRGGTALPVLEGEGPRAAGTAPLGSLGSLGSVPWASSSSYVRSSPPSRRRRALSLRARP</sequence>
<feature type="compositionally biased region" description="Basic residues" evidence="1">
    <location>
        <begin position="59"/>
        <end position="71"/>
    </location>
</feature>
<organism evidence="2 3">
    <name type="scientific">Streptomyces marokkonensis</name>
    <dbReference type="NCBI Taxonomy" id="324855"/>
    <lineage>
        <taxon>Bacteria</taxon>
        <taxon>Bacillati</taxon>
        <taxon>Actinomycetota</taxon>
        <taxon>Actinomycetes</taxon>
        <taxon>Kitasatosporales</taxon>
        <taxon>Streptomycetaceae</taxon>
        <taxon>Streptomyces</taxon>
    </lineage>
</organism>
<proteinExistence type="predicted"/>
<accession>A0ABP7QGK2</accession>
<gene>
    <name evidence="2" type="ORF">GCM10022384_33920</name>
</gene>
<reference evidence="3" key="1">
    <citation type="journal article" date="2019" name="Int. J. Syst. Evol. Microbiol.">
        <title>The Global Catalogue of Microorganisms (GCM) 10K type strain sequencing project: providing services to taxonomists for standard genome sequencing and annotation.</title>
        <authorList>
            <consortium name="The Broad Institute Genomics Platform"/>
            <consortium name="The Broad Institute Genome Sequencing Center for Infectious Disease"/>
            <person name="Wu L."/>
            <person name="Ma J."/>
        </authorList>
    </citation>
    <scope>NUCLEOTIDE SEQUENCE [LARGE SCALE GENOMIC DNA]</scope>
    <source>
        <strain evidence="3">JCM 17027</strain>
    </source>
</reference>
<protein>
    <submittedName>
        <fullName evidence="2">Uncharacterized protein</fullName>
    </submittedName>
</protein>
<feature type="compositionally biased region" description="Low complexity" evidence="1">
    <location>
        <begin position="43"/>
        <end position="58"/>
    </location>
</feature>